<keyword evidence="5" id="KW-1185">Reference proteome</keyword>
<dbReference type="Proteomes" id="UP000051451">
    <property type="component" value="Unassembled WGS sequence"/>
</dbReference>
<dbReference type="GeneID" id="98320083"/>
<feature type="DNA-binding region" description="H-T-H motif" evidence="2">
    <location>
        <begin position="24"/>
        <end position="43"/>
    </location>
</feature>
<dbReference type="InterPro" id="IPR009057">
    <property type="entry name" value="Homeodomain-like_sf"/>
</dbReference>
<reference evidence="4 5" key="1">
    <citation type="journal article" date="2015" name="Genome Announc.">
        <title>Expanding the biotechnology potential of lactobacilli through comparative genomics of 213 strains and associated genera.</title>
        <authorList>
            <person name="Sun Z."/>
            <person name="Harris H.M."/>
            <person name="McCann A."/>
            <person name="Guo C."/>
            <person name="Argimon S."/>
            <person name="Zhang W."/>
            <person name="Yang X."/>
            <person name="Jeffery I.B."/>
            <person name="Cooney J.C."/>
            <person name="Kagawa T.F."/>
            <person name="Liu W."/>
            <person name="Song Y."/>
            <person name="Salvetti E."/>
            <person name="Wrobel A."/>
            <person name="Rasinkangas P."/>
            <person name="Parkhill J."/>
            <person name="Rea M.C."/>
            <person name="O'Sullivan O."/>
            <person name="Ritari J."/>
            <person name="Douillard F.P."/>
            <person name="Paul Ross R."/>
            <person name="Yang R."/>
            <person name="Briner A.E."/>
            <person name="Felis G.E."/>
            <person name="de Vos W.M."/>
            <person name="Barrangou R."/>
            <person name="Klaenhammer T.R."/>
            <person name="Caufield P.W."/>
            <person name="Cui Y."/>
            <person name="Zhang H."/>
            <person name="O'Toole P.W."/>
        </authorList>
    </citation>
    <scope>NUCLEOTIDE SEQUENCE [LARGE SCALE GENOMIC DNA]</scope>
    <source>
        <strain evidence="4 5">DSM 18630</strain>
    </source>
</reference>
<evidence type="ECO:0000256" key="2">
    <source>
        <dbReference type="PROSITE-ProRule" id="PRU00335"/>
    </source>
</evidence>
<evidence type="ECO:0000256" key="1">
    <source>
        <dbReference type="ARBA" id="ARBA00023125"/>
    </source>
</evidence>
<dbReference type="RefSeq" id="WP_057872767.1">
    <property type="nucleotide sequence ID" value="NZ_AZGB01000030.1"/>
</dbReference>
<dbReference type="SUPFAM" id="SSF46689">
    <property type="entry name" value="Homeodomain-like"/>
    <property type="match status" value="1"/>
</dbReference>
<sequence length="195" mass="22960">MKTLNKIETEVVGLLRTKPLDQIKVQEICRNLKISRTTFYVYFESTTTLIQDLSNSILDDIAELFSQWQYLNFSQMLMLSSDRRTFQSIPIYQAYRYIWQRKEFFQALIGPYAPKYFSKNSYLLLVKMLTYLVEQNDPKTSNQLIYFCSGGIWNSLDHWVNYDTEDILPSEIARQDLNFLSQLLLGEANALKSRS</sequence>
<evidence type="ECO:0000313" key="5">
    <source>
        <dbReference type="Proteomes" id="UP000051451"/>
    </source>
</evidence>
<accession>A0A0R1VEN6</accession>
<dbReference type="PANTHER" id="PTHR43479">
    <property type="entry name" value="ACREF/ENVCD OPERON REPRESSOR-RELATED"/>
    <property type="match status" value="1"/>
</dbReference>
<protein>
    <recommendedName>
        <fullName evidence="3">HTH tetR-type domain-containing protein</fullName>
    </recommendedName>
</protein>
<keyword evidence="1 2" id="KW-0238">DNA-binding</keyword>
<dbReference type="EMBL" id="AZGB01000030">
    <property type="protein sequence ID" value="KRM04030.1"/>
    <property type="molecule type" value="Genomic_DNA"/>
</dbReference>
<evidence type="ECO:0000259" key="3">
    <source>
        <dbReference type="PROSITE" id="PS50977"/>
    </source>
</evidence>
<dbReference type="PANTHER" id="PTHR43479:SF7">
    <property type="entry name" value="TETR-FAMILY TRANSCRIPTIONAL REGULATOR"/>
    <property type="match status" value="1"/>
</dbReference>
<proteinExistence type="predicted"/>
<dbReference type="STRING" id="1423750.FC89_GL002433"/>
<organism evidence="4 5">
    <name type="scientific">Liquorilactobacillus ghanensis DSM 18630</name>
    <dbReference type="NCBI Taxonomy" id="1423750"/>
    <lineage>
        <taxon>Bacteria</taxon>
        <taxon>Bacillati</taxon>
        <taxon>Bacillota</taxon>
        <taxon>Bacilli</taxon>
        <taxon>Lactobacillales</taxon>
        <taxon>Lactobacillaceae</taxon>
        <taxon>Liquorilactobacillus</taxon>
    </lineage>
</organism>
<dbReference type="InterPro" id="IPR050624">
    <property type="entry name" value="HTH-type_Tx_Regulator"/>
</dbReference>
<dbReference type="AlphaFoldDB" id="A0A0R1VEN6"/>
<dbReference type="GO" id="GO:0003677">
    <property type="term" value="F:DNA binding"/>
    <property type="evidence" value="ECO:0007669"/>
    <property type="project" value="UniProtKB-UniRule"/>
</dbReference>
<feature type="domain" description="HTH tetR-type" evidence="3">
    <location>
        <begin position="1"/>
        <end position="61"/>
    </location>
</feature>
<name>A0A0R1VEN6_9LACO</name>
<dbReference type="Gene3D" id="1.10.357.10">
    <property type="entry name" value="Tetracycline Repressor, domain 2"/>
    <property type="match status" value="1"/>
</dbReference>
<dbReference type="OrthoDB" id="9810250at2"/>
<dbReference type="PATRIC" id="fig|1423750.3.peg.2475"/>
<dbReference type="PROSITE" id="PS50977">
    <property type="entry name" value="HTH_TETR_2"/>
    <property type="match status" value="1"/>
</dbReference>
<comment type="caution">
    <text evidence="4">The sequence shown here is derived from an EMBL/GenBank/DDBJ whole genome shotgun (WGS) entry which is preliminary data.</text>
</comment>
<evidence type="ECO:0000313" key="4">
    <source>
        <dbReference type="EMBL" id="KRM04030.1"/>
    </source>
</evidence>
<gene>
    <name evidence="4" type="ORF">FC89_GL002433</name>
</gene>
<dbReference type="InterPro" id="IPR001647">
    <property type="entry name" value="HTH_TetR"/>
</dbReference>